<dbReference type="Gene3D" id="3.30.420.40">
    <property type="match status" value="2"/>
</dbReference>
<dbReference type="Gene3D" id="1.20.1270.10">
    <property type="match status" value="1"/>
</dbReference>
<feature type="compositionally biased region" description="Polar residues" evidence="4">
    <location>
        <begin position="689"/>
        <end position="701"/>
    </location>
</feature>
<dbReference type="SUPFAM" id="SSF100934">
    <property type="entry name" value="Heat shock protein 70kD (HSP70), C-terminal subdomain"/>
    <property type="match status" value="1"/>
</dbReference>
<feature type="region of interest" description="Disordered" evidence="4">
    <location>
        <begin position="585"/>
        <end position="730"/>
    </location>
</feature>
<keyword evidence="3" id="KW-0175">Coiled coil</keyword>
<feature type="compositionally biased region" description="Polar residues" evidence="4">
    <location>
        <begin position="649"/>
        <end position="662"/>
    </location>
</feature>
<dbReference type="Pfam" id="PF00012">
    <property type="entry name" value="HSP70"/>
    <property type="match status" value="2"/>
</dbReference>
<feature type="coiled-coil region" evidence="3">
    <location>
        <begin position="293"/>
        <end position="322"/>
    </location>
</feature>
<reference evidence="5" key="1">
    <citation type="journal article" date="2022" name="Int. J. Mol. Sci.">
        <title>Draft Genome of Tanacetum Coccineum: Genomic Comparison of Closely Related Tanacetum-Family Plants.</title>
        <authorList>
            <person name="Yamashiro T."/>
            <person name="Shiraishi A."/>
            <person name="Nakayama K."/>
            <person name="Satake H."/>
        </authorList>
    </citation>
    <scope>NUCLEOTIDE SEQUENCE</scope>
</reference>
<dbReference type="InterPro" id="IPR013126">
    <property type="entry name" value="Hsp_70_fam"/>
</dbReference>
<dbReference type="Gene3D" id="3.30.30.30">
    <property type="match status" value="1"/>
</dbReference>
<evidence type="ECO:0000256" key="3">
    <source>
        <dbReference type="SAM" id="Coils"/>
    </source>
</evidence>
<accession>A0ABQ5G7H7</accession>
<dbReference type="SUPFAM" id="SSF53067">
    <property type="entry name" value="Actin-like ATPase domain"/>
    <property type="match status" value="1"/>
</dbReference>
<feature type="compositionally biased region" description="Polar residues" evidence="4">
    <location>
        <begin position="615"/>
        <end position="635"/>
    </location>
</feature>
<proteinExistence type="predicted"/>
<evidence type="ECO:0000256" key="2">
    <source>
        <dbReference type="ARBA" id="ARBA00022840"/>
    </source>
</evidence>
<gene>
    <name evidence="5" type="ORF">Tco_1030845</name>
</gene>
<dbReference type="InterPro" id="IPR029048">
    <property type="entry name" value="HSP70_C_sf"/>
</dbReference>
<name>A0ABQ5G7H7_9ASTR</name>
<evidence type="ECO:0000256" key="4">
    <source>
        <dbReference type="SAM" id="MobiDB-lite"/>
    </source>
</evidence>
<feature type="compositionally biased region" description="Basic residues" evidence="4">
    <location>
        <begin position="663"/>
        <end position="675"/>
    </location>
</feature>
<dbReference type="Proteomes" id="UP001151760">
    <property type="component" value="Unassembled WGS sequence"/>
</dbReference>
<dbReference type="EMBL" id="BQNB010018177">
    <property type="protein sequence ID" value="GJT71559.1"/>
    <property type="molecule type" value="Genomic_DNA"/>
</dbReference>
<feature type="compositionally biased region" description="Basic and acidic residues" evidence="4">
    <location>
        <begin position="637"/>
        <end position="647"/>
    </location>
</feature>
<evidence type="ECO:0000313" key="6">
    <source>
        <dbReference type="Proteomes" id="UP001151760"/>
    </source>
</evidence>
<evidence type="ECO:0000313" key="5">
    <source>
        <dbReference type="EMBL" id="GJT71559.1"/>
    </source>
</evidence>
<keyword evidence="6" id="KW-1185">Reference proteome</keyword>
<dbReference type="PANTHER" id="PTHR45639:SF23">
    <property type="entry name" value="HEAT SHOCK PROTEIN 70 FAMILY"/>
    <property type="match status" value="1"/>
</dbReference>
<organism evidence="5 6">
    <name type="scientific">Tanacetum coccineum</name>
    <dbReference type="NCBI Taxonomy" id="301880"/>
    <lineage>
        <taxon>Eukaryota</taxon>
        <taxon>Viridiplantae</taxon>
        <taxon>Streptophyta</taxon>
        <taxon>Embryophyta</taxon>
        <taxon>Tracheophyta</taxon>
        <taxon>Spermatophyta</taxon>
        <taxon>Magnoliopsida</taxon>
        <taxon>eudicotyledons</taxon>
        <taxon>Gunneridae</taxon>
        <taxon>Pentapetalae</taxon>
        <taxon>asterids</taxon>
        <taxon>campanulids</taxon>
        <taxon>Asterales</taxon>
        <taxon>Asteraceae</taxon>
        <taxon>Asteroideae</taxon>
        <taxon>Anthemideae</taxon>
        <taxon>Anthemidinae</taxon>
        <taxon>Tanacetum</taxon>
    </lineage>
</organism>
<protein>
    <submittedName>
        <fullName evidence="5">Heat shock 70 kDa protein 16-like protein</fullName>
    </submittedName>
</protein>
<dbReference type="PRINTS" id="PR00301">
    <property type="entry name" value="HEATSHOCK70"/>
</dbReference>
<dbReference type="InterPro" id="IPR043129">
    <property type="entry name" value="ATPase_NBD"/>
</dbReference>
<feature type="compositionally biased region" description="Basic and acidic residues" evidence="4">
    <location>
        <begin position="711"/>
        <end position="724"/>
    </location>
</feature>
<comment type="caution">
    <text evidence="5">The sequence shown here is derived from an EMBL/GenBank/DDBJ whole genome shotgun (WGS) entry which is preliminary data.</text>
</comment>
<reference evidence="5" key="2">
    <citation type="submission" date="2022-01" db="EMBL/GenBank/DDBJ databases">
        <authorList>
            <person name="Yamashiro T."/>
            <person name="Shiraishi A."/>
            <person name="Satake H."/>
            <person name="Nakayama K."/>
        </authorList>
    </citation>
    <scope>NUCLEOTIDE SEQUENCE</scope>
</reference>
<dbReference type="PANTHER" id="PTHR45639">
    <property type="entry name" value="HSC70CB, ISOFORM G-RELATED"/>
    <property type="match status" value="1"/>
</dbReference>
<sequence length="730" mass="82492">MSVIGFDIGNENCVIAAAKRGGIDVLLNDEAKRESPGVVSFGDKQRFMGSAGAAFATANAKSTISQIKRLIGRQYNEPSVQEELKLLPFVTSEGPRGGIMIELEYMKEKLTFTPVEILGMLFKHLKQIAEKNLESPVLDCVIGIPSYFTDLQRREYLDAAFIAGLNTLLLMHDGTAIALGYGMYKTDLSDKGPTIVVFVDIGQCDTQVTVAAFDRGGMKVQDCFPYSIGIRLDEGNNIAYKTITAISKCSPFPVGETFPNFAKTAFYFHVSYINKTDLPAGVSPKVGLFMMPLQHKMKQLKAQENKQKLLEQDKKVEQTKDQRNTLESFVYDTRSKLQNAYKRFVTDSENEGIIKSLQETEDWLYEDSDDECEEQIYTGKLEDLKKLLEPIENRYKDENKVQATKPLLAMIEEYHLVADSLPVENKMELENACAEVEQHLSGHSPENYDQIGWSNFIKKTMDKFKRICDAIEKKVQATKPLLAMIEEHRLLAHSLPLENKKEASKGHSLRTYYNISQHLSSYIHPFWQLENACAEVEQHLSGHPPENYNPIDWSNFIKNTMDIFKSFLPEVAKWVGECEEAMQYKPSEHPGPVESDRSCNHMDFQTGNPMDAKQTGKSMDANQTGKPVEGNQTSKPVKPDHTRKPVKPEQTSKPVKPDQTSKPVKRVPKQAKRRENRTQGKPTLKPTKRSQTLETTKQATPWWNKLGKTCETGHHSKENHDGKGTKRANL</sequence>
<keyword evidence="2" id="KW-0067">ATP-binding</keyword>
<evidence type="ECO:0000256" key="1">
    <source>
        <dbReference type="ARBA" id="ARBA00022741"/>
    </source>
</evidence>
<keyword evidence="1" id="KW-0547">Nucleotide-binding</keyword>